<comment type="caution">
    <text evidence="2">The sequence shown here is derived from an EMBL/GenBank/DDBJ whole genome shotgun (WGS) entry which is preliminary data.</text>
</comment>
<dbReference type="OrthoDB" id="6353266at2"/>
<dbReference type="EMBL" id="AQQO01000047">
    <property type="protein sequence ID" value="EON89025.1"/>
    <property type="molecule type" value="Genomic_DNA"/>
</dbReference>
<evidence type="ECO:0000313" key="3">
    <source>
        <dbReference type="Proteomes" id="UP000014012"/>
    </source>
</evidence>
<sequence>MSFSLPEIVLHKEEQLYLLLDGGQIAQLERRLFEIADTPAYQPLYLYAPWESLREVSPCLVVATEPLLRWYAAEFQPNSGYLLASTLALLPFAERLRGWIEAQSPYGSRILLKPAQPEGMYRLFQDDDPRFWQDITQVWIPVREQLQPRSKLIWWHKTANLPATATKMPPLRENAPLRLSDAQWQRLGDVSWLNSLDTLYRHMEKWFPGRLAEQETPNQWITDWATWGYKQGFTSLRDLMFFSNVIGYIGTVWLDDGHCPDIVDLLMNASVLTPSQRIEKAAQLAEIQNKIGIEQ</sequence>
<dbReference type="InterPro" id="IPR025391">
    <property type="entry name" value="DUF4123"/>
</dbReference>
<proteinExistence type="predicted"/>
<feature type="domain" description="DUF4123" evidence="1">
    <location>
        <begin position="16"/>
        <end position="128"/>
    </location>
</feature>
<dbReference type="Proteomes" id="UP000014012">
    <property type="component" value="Unassembled WGS sequence"/>
</dbReference>
<dbReference type="AlphaFoldDB" id="R8ARR3"/>
<dbReference type="Pfam" id="PF13503">
    <property type="entry name" value="DUF4123"/>
    <property type="match status" value="1"/>
</dbReference>
<accession>R8ARR3</accession>
<dbReference type="PATRIC" id="fig|1315976.3.peg.1528"/>
<evidence type="ECO:0000313" key="2">
    <source>
        <dbReference type="EMBL" id="EON89025.1"/>
    </source>
</evidence>
<dbReference type="HOGENOM" id="CLU_082103_0_0_6"/>
<name>R8ARR3_PLESH</name>
<dbReference type="RefSeq" id="WP_010863174.1">
    <property type="nucleotide sequence ID" value="NZ_KB944508.1"/>
</dbReference>
<protein>
    <recommendedName>
        <fullName evidence="1">DUF4123 domain-containing protein</fullName>
    </recommendedName>
</protein>
<keyword evidence="3" id="KW-1185">Reference proteome</keyword>
<reference evidence="2 3" key="1">
    <citation type="journal article" date="2013" name="Genome Announc.">
        <title>Genome Sequence of Plesiomonas shigelloides Strain 302-73 (Serotype O1).</title>
        <authorList>
            <person name="Pique N."/>
            <person name="Aquilini E."/>
            <person name="Alioto T."/>
            <person name="Minana-Galbis D."/>
            <person name="Tomas J.M."/>
        </authorList>
    </citation>
    <scope>NUCLEOTIDE SEQUENCE [LARGE SCALE GENOMIC DNA]</scope>
    <source>
        <strain evidence="2 3">302-73</strain>
    </source>
</reference>
<gene>
    <name evidence="2" type="ORF">PLESHI_07755</name>
</gene>
<evidence type="ECO:0000259" key="1">
    <source>
        <dbReference type="Pfam" id="PF13503"/>
    </source>
</evidence>
<organism evidence="2 3">
    <name type="scientific">Plesiomonas shigelloides 302-73</name>
    <dbReference type="NCBI Taxonomy" id="1315976"/>
    <lineage>
        <taxon>Bacteria</taxon>
        <taxon>Pseudomonadati</taxon>
        <taxon>Pseudomonadota</taxon>
        <taxon>Gammaproteobacteria</taxon>
        <taxon>Enterobacterales</taxon>
        <taxon>Enterobacteriaceae</taxon>
        <taxon>Plesiomonas</taxon>
    </lineage>
</organism>